<sequence>MKVLITYQLPKEGLQILFEKYDVFYPEKEILTEKDLLQIIHEFDAVITVFGKPFPDSVMKSGKNLKIISNYGGGVDNINLPLADEMGILVTNTPDVVTEPTAELTFGLMLSVMRRISENDRKLRMQPPLEWGIMKNLGNTLSGKMLGIIGMGKIGRSVARRALAFDMRICYNNRNKLDNVVE</sequence>
<accession>X1D8X3</accession>
<dbReference type="GO" id="GO:0016616">
    <property type="term" value="F:oxidoreductase activity, acting on the CH-OH group of donors, NAD or NADP as acceptor"/>
    <property type="evidence" value="ECO:0007669"/>
    <property type="project" value="InterPro"/>
</dbReference>
<evidence type="ECO:0000256" key="3">
    <source>
        <dbReference type="ARBA" id="ARBA00023027"/>
    </source>
</evidence>
<dbReference type="EMBL" id="BART01020578">
    <property type="protein sequence ID" value="GAH04755.1"/>
    <property type="molecule type" value="Genomic_DNA"/>
</dbReference>
<dbReference type="InterPro" id="IPR036291">
    <property type="entry name" value="NAD(P)-bd_dom_sf"/>
</dbReference>
<organism evidence="5">
    <name type="scientific">marine sediment metagenome</name>
    <dbReference type="NCBI Taxonomy" id="412755"/>
    <lineage>
        <taxon>unclassified sequences</taxon>
        <taxon>metagenomes</taxon>
        <taxon>ecological metagenomes</taxon>
    </lineage>
</organism>
<dbReference type="InterPro" id="IPR050857">
    <property type="entry name" value="D-2-hydroxyacid_DH"/>
</dbReference>
<dbReference type="PANTHER" id="PTHR42789:SF1">
    <property type="entry name" value="D-ISOMER SPECIFIC 2-HYDROXYACID DEHYDROGENASE FAMILY PROTEIN (AFU_ORTHOLOGUE AFUA_6G10090)"/>
    <property type="match status" value="1"/>
</dbReference>
<evidence type="ECO:0000256" key="2">
    <source>
        <dbReference type="ARBA" id="ARBA00023002"/>
    </source>
</evidence>
<dbReference type="GO" id="GO:0051287">
    <property type="term" value="F:NAD binding"/>
    <property type="evidence" value="ECO:0007669"/>
    <property type="project" value="InterPro"/>
</dbReference>
<name>X1D8X3_9ZZZZ</name>
<dbReference type="InterPro" id="IPR006139">
    <property type="entry name" value="D-isomer_2_OHA_DH_cat_dom"/>
</dbReference>
<dbReference type="PANTHER" id="PTHR42789">
    <property type="entry name" value="D-ISOMER SPECIFIC 2-HYDROXYACID DEHYDROGENASE FAMILY PROTEIN (AFU_ORTHOLOGUE AFUA_6G10090)"/>
    <property type="match status" value="1"/>
</dbReference>
<feature type="non-terminal residue" evidence="5">
    <location>
        <position position="182"/>
    </location>
</feature>
<evidence type="ECO:0000313" key="5">
    <source>
        <dbReference type="EMBL" id="GAH04755.1"/>
    </source>
</evidence>
<evidence type="ECO:0000256" key="1">
    <source>
        <dbReference type="ARBA" id="ARBA00005854"/>
    </source>
</evidence>
<dbReference type="SUPFAM" id="SSF51735">
    <property type="entry name" value="NAD(P)-binding Rossmann-fold domains"/>
    <property type="match status" value="1"/>
</dbReference>
<reference evidence="5" key="1">
    <citation type="journal article" date="2014" name="Front. Microbiol.">
        <title>High frequency of phylogenetically diverse reductive dehalogenase-homologous genes in deep subseafloor sedimentary metagenomes.</title>
        <authorList>
            <person name="Kawai M."/>
            <person name="Futagami T."/>
            <person name="Toyoda A."/>
            <person name="Takaki Y."/>
            <person name="Nishi S."/>
            <person name="Hori S."/>
            <person name="Arai W."/>
            <person name="Tsubouchi T."/>
            <person name="Morono Y."/>
            <person name="Uchiyama I."/>
            <person name="Ito T."/>
            <person name="Fujiyama A."/>
            <person name="Inagaki F."/>
            <person name="Takami H."/>
        </authorList>
    </citation>
    <scope>NUCLEOTIDE SEQUENCE</scope>
    <source>
        <strain evidence="5">Expedition CK06-06</strain>
    </source>
</reference>
<keyword evidence="3" id="KW-0520">NAD</keyword>
<dbReference type="SUPFAM" id="SSF52283">
    <property type="entry name" value="Formate/glycerate dehydrogenase catalytic domain-like"/>
    <property type="match status" value="1"/>
</dbReference>
<dbReference type="Gene3D" id="3.40.50.720">
    <property type="entry name" value="NAD(P)-binding Rossmann-like Domain"/>
    <property type="match status" value="2"/>
</dbReference>
<comment type="similarity">
    <text evidence="1">Belongs to the D-isomer specific 2-hydroxyacid dehydrogenase family.</text>
</comment>
<protein>
    <recommendedName>
        <fullName evidence="4">D-isomer specific 2-hydroxyacid dehydrogenase catalytic domain-containing protein</fullName>
    </recommendedName>
</protein>
<feature type="domain" description="D-isomer specific 2-hydroxyacid dehydrogenase catalytic" evidence="4">
    <location>
        <begin position="3"/>
        <end position="123"/>
    </location>
</feature>
<gene>
    <name evidence="5" type="ORF">S01H4_38189</name>
</gene>
<dbReference type="AlphaFoldDB" id="X1D8X3"/>
<comment type="caution">
    <text evidence="5">The sequence shown here is derived from an EMBL/GenBank/DDBJ whole genome shotgun (WGS) entry which is preliminary data.</text>
</comment>
<keyword evidence="2" id="KW-0560">Oxidoreductase</keyword>
<dbReference type="Pfam" id="PF00389">
    <property type="entry name" value="2-Hacid_dh"/>
    <property type="match status" value="1"/>
</dbReference>
<evidence type="ECO:0000259" key="4">
    <source>
        <dbReference type="Pfam" id="PF00389"/>
    </source>
</evidence>
<proteinExistence type="inferred from homology"/>